<dbReference type="Proteomes" id="UP000504618">
    <property type="component" value="Unplaced"/>
</dbReference>
<dbReference type="AlphaFoldDB" id="A0A6J1RHV8"/>
<name>A0A6J1RHV8_9HYME</name>
<dbReference type="GO" id="GO:0005549">
    <property type="term" value="F:odorant binding"/>
    <property type="evidence" value="ECO:0007669"/>
    <property type="project" value="InterPro"/>
</dbReference>
<feature type="non-terminal residue" evidence="11">
    <location>
        <position position="1"/>
    </location>
</feature>
<evidence type="ECO:0000256" key="1">
    <source>
        <dbReference type="ARBA" id="ARBA00004651"/>
    </source>
</evidence>
<comment type="subcellular location">
    <subcellularLocation>
        <location evidence="1">Cell membrane</location>
        <topology evidence="1">Multi-pass membrane protein</topology>
    </subcellularLocation>
</comment>
<keyword evidence="3" id="KW-0716">Sensory transduction</keyword>
<protein>
    <submittedName>
        <fullName evidence="11">Odorant receptor 49b-like</fullName>
    </submittedName>
</protein>
<reference evidence="11" key="1">
    <citation type="submission" date="2025-08" db="UniProtKB">
        <authorList>
            <consortium name="RefSeq"/>
        </authorList>
    </citation>
    <scope>IDENTIFICATION</scope>
    <source>
        <tissue evidence="11">Whole body</tissue>
    </source>
</reference>
<dbReference type="InterPro" id="IPR004117">
    <property type="entry name" value="7tm6_olfct_rcpt"/>
</dbReference>
<dbReference type="GO" id="GO:0005886">
    <property type="term" value="C:plasma membrane"/>
    <property type="evidence" value="ECO:0007669"/>
    <property type="project" value="UniProtKB-SubCell"/>
</dbReference>
<dbReference type="PANTHER" id="PTHR21137:SF35">
    <property type="entry name" value="ODORANT RECEPTOR 19A-RELATED"/>
    <property type="match status" value="1"/>
</dbReference>
<evidence type="ECO:0000256" key="7">
    <source>
        <dbReference type="ARBA" id="ARBA00023136"/>
    </source>
</evidence>
<keyword evidence="6" id="KW-1133">Transmembrane helix</keyword>
<keyword evidence="8" id="KW-0675">Receptor</keyword>
<evidence type="ECO:0000313" key="10">
    <source>
        <dbReference type="Proteomes" id="UP000504618"/>
    </source>
</evidence>
<keyword evidence="2" id="KW-1003">Cell membrane</keyword>
<dbReference type="GO" id="GO:0007165">
    <property type="term" value="P:signal transduction"/>
    <property type="evidence" value="ECO:0007669"/>
    <property type="project" value="UniProtKB-KW"/>
</dbReference>
<sequence length="100" mass="11966">KAKHIEMTLYVSCMLTQIFFYCWYGNELKIKSHQIIDNIFEMEWQTLDKNRKKSLMIVMRRTIVPIQITCAYIVPMNLNTFMGILKTSYSTYNLLQNMQV</sequence>
<dbReference type="Pfam" id="PF02949">
    <property type="entry name" value="7tm_6"/>
    <property type="match status" value="1"/>
</dbReference>
<keyword evidence="9" id="KW-0807">Transducer</keyword>
<keyword evidence="10" id="KW-1185">Reference proteome</keyword>
<organism evidence="10 11">
    <name type="scientific">Temnothorax curvispinosus</name>
    <dbReference type="NCBI Taxonomy" id="300111"/>
    <lineage>
        <taxon>Eukaryota</taxon>
        <taxon>Metazoa</taxon>
        <taxon>Ecdysozoa</taxon>
        <taxon>Arthropoda</taxon>
        <taxon>Hexapoda</taxon>
        <taxon>Insecta</taxon>
        <taxon>Pterygota</taxon>
        <taxon>Neoptera</taxon>
        <taxon>Endopterygota</taxon>
        <taxon>Hymenoptera</taxon>
        <taxon>Apocrita</taxon>
        <taxon>Aculeata</taxon>
        <taxon>Formicoidea</taxon>
        <taxon>Formicidae</taxon>
        <taxon>Myrmicinae</taxon>
        <taxon>Temnothorax</taxon>
    </lineage>
</organism>
<evidence type="ECO:0000256" key="2">
    <source>
        <dbReference type="ARBA" id="ARBA00022475"/>
    </source>
</evidence>
<keyword evidence="7" id="KW-0472">Membrane</keyword>
<dbReference type="RefSeq" id="XP_024893923.1">
    <property type="nucleotide sequence ID" value="XM_025038155.1"/>
</dbReference>
<keyword evidence="5" id="KW-0552">Olfaction</keyword>
<evidence type="ECO:0000256" key="3">
    <source>
        <dbReference type="ARBA" id="ARBA00022606"/>
    </source>
</evidence>
<evidence type="ECO:0000256" key="9">
    <source>
        <dbReference type="ARBA" id="ARBA00023224"/>
    </source>
</evidence>
<evidence type="ECO:0000256" key="8">
    <source>
        <dbReference type="ARBA" id="ARBA00023170"/>
    </source>
</evidence>
<dbReference type="GO" id="GO:0004984">
    <property type="term" value="F:olfactory receptor activity"/>
    <property type="evidence" value="ECO:0007669"/>
    <property type="project" value="InterPro"/>
</dbReference>
<dbReference type="PANTHER" id="PTHR21137">
    <property type="entry name" value="ODORANT RECEPTOR"/>
    <property type="match status" value="1"/>
</dbReference>
<gene>
    <name evidence="11" type="primary">LOC112468806</name>
</gene>
<evidence type="ECO:0000256" key="5">
    <source>
        <dbReference type="ARBA" id="ARBA00022725"/>
    </source>
</evidence>
<accession>A0A6J1RHV8</accession>
<evidence type="ECO:0000256" key="6">
    <source>
        <dbReference type="ARBA" id="ARBA00022989"/>
    </source>
</evidence>
<dbReference type="OrthoDB" id="6597368at2759"/>
<proteinExistence type="predicted"/>
<evidence type="ECO:0000313" key="11">
    <source>
        <dbReference type="RefSeq" id="XP_024893923.1"/>
    </source>
</evidence>
<evidence type="ECO:0000256" key="4">
    <source>
        <dbReference type="ARBA" id="ARBA00022692"/>
    </source>
</evidence>
<keyword evidence="4" id="KW-0812">Transmembrane</keyword>
<dbReference type="GeneID" id="112468806"/>